<evidence type="ECO:0000313" key="5">
    <source>
        <dbReference type="Proteomes" id="UP000230340"/>
    </source>
</evidence>
<evidence type="ECO:0000256" key="3">
    <source>
        <dbReference type="SAM" id="Phobius"/>
    </source>
</evidence>
<dbReference type="PANTHER" id="PTHR34136:SF1">
    <property type="entry name" value="UDP-N-ACETYL-D-MANNOSAMINURONIC ACID TRANSFERASE"/>
    <property type="match status" value="1"/>
</dbReference>
<dbReference type="GO" id="GO:0016758">
    <property type="term" value="F:hexosyltransferase activity"/>
    <property type="evidence" value="ECO:0007669"/>
    <property type="project" value="TreeGrafter"/>
</dbReference>
<keyword evidence="3" id="KW-0472">Membrane</keyword>
<dbReference type="InterPro" id="IPR004629">
    <property type="entry name" value="WecG_TagA_CpsF"/>
</dbReference>
<evidence type="ECO:0000313" key="4">
    <source>
        <dbReference type="EMBL" id="PIS23445.1"/>
    </source>
</evidence>
<keyword evidence="3" id="KW-0812">Transmembrane</keyword>
<proteinExistence type="predicted"/>
<gene>
    <name evidence="4" type="ORF">COT49_00020</name>
</gene>
<keyword evidence="3" id="KW-1133">Transmembrane helix</keyword>
<sequence length="247" mass="28098">MHKDTKFLSTSILGVRVDIVSKNRALGEILHLARLNRPSYVVTVNPEQMYDAYYDLAFKRILNESDLSLCDGTGVLLASYLFPPRVKERVRGSEILPEILRMTANLKMNIKVVLQKGSLSTKVAIEKYLSLIGIPKDRFKVTDEVDDASTANITLFAMSHYKANQYIANCVSKNHLGLKINIGGSFDYLLGLQRTPFPFLRCLGLEWLYRWMTRPCYRAKRVFKAVILFPLLLLSTKISLTLFGTKE</sequence>
<keyword evidence="1" id="KW-0328">Glycosyltransferase</keyword>
<accession>A0A2H0XF54</accession>
<comment type="caution">
    <text evidence="4">The sequence shown here is derived from an EMBL/GenBank/DDBJ whole genome shotgun (WGS) entry which is preliminary data.</text>
</comment>
<protein>
    <recommendedName>
        <fullName evidence="6">Glycosyltransferase</fullName>
    </recommendedName>
</protein>
<keyword evidence="2" id="KW-0808">Transferase</keyword>
<reference evidence="5" key="1">
    <citation type="submission" date="2017-09" db="EMBL/GenBank/DDBJ databases">
        <title>Depth-based differentiation of microbial function through sediment-hosted aquifers and enrichment of novel symbionts in the deep terrestrial subsurface.</title>
        <authorList>
            <person name="Probst A.J."/>
            <person name="Ladd B."/>
            <person name="Jarett J.K."/>
            <person name="Geller-Mcgrath D.E."/>
            <person name="Sieber C.M.K."/>
            <person name="Emerson J.B."/>
            <person name="Anantharaman K."/>
            <person name="Thomas B.C."/>
            <person name="Malmstrom R."/>
            <person name="Stieglmeier M."/>
            <person name="Klingl A."/>
            <person name="Woyke T."/>
            <person name="Ryan C.M."/>
            <person name="Banfield J.F."/>
        </authorList>
    </citation>
    <scope>NUCLEOTIDE SEQUENCE [LARGE SCALE GENOMIC DNA]</scope>
</reference>
<feature type="transmembrane region" description="Helical" evidence="3">
    <location>
        <begin position="222"/>
        <end position="243"/>
    </location>
</feature>
<dbReference type="Pfam" id="PF03808">
    <property type="entry name" value="Glyco_tran_WecG"/>
    <property type="match status" value="1"/>
</dbReference>
<dbReference type="EMBL" id="PEYT01000001">
    <property type="protein sequence ID" value="PIS23445.1"/>
    <property type="molecule type" value="Genomic_DNA"/>
</dbReference>
<dbReference type="Proteomes" id="UP000230340">
    <property type="component" value="Unassembled WGS sequence"/>
</dbReference>
<dbReference type="AlphaFoldDB" id="A0A2H0XF54"/>
<organism evidence="4 5">
    <name type="scientific">candidate division WWE3 bacterium CG08_land_8_20_14_0_20_40_13</name>
    <dbReference type="NCBI Taxonomy" id="1975084"/>
    <lineage>
        <taxon>Bacteria</taxon>
        <taxon>Katanobacteria</taxon>
    </lineage>
</organism>
<evidence type="ECO:0000256" key="1">
    <source>
        <dbReference type="ARBA" id="ARBA00022676"/>
    </source>
</evidence>
<name>A0A2H0XF54_UNCKA</name>
<evidence type="ECO:0000256" key="2">
    <source>
        <dbReference type="ARBA" id="ARBA00022679"/>
    </source>
</evidence>
<evidence type="ECO:0008006" key="6">
    <source>
        <dbReference type="Google" id="ProtNLM"/>
    </source>
</evidence>
<dbReference type="PANTHER" id="PTHR34136">
    <property type="match status" value="1"/>
</dbReference>